<dbReference type="RefSeq" id="XP_014147659.1">
    <property type="nucleotide sequence ID" value="XM_014292184.1"/>
</dbReference>
<dbReference type="EMBL" id="KQ245190">
    <property type="protein sequence ID" value="KNC73757.1"/>
    <property type="molecule type" value="Genomic_DNA"/>
</dbReference>
<evidence type="ECO:0000256" key="1">
    <source>
        <dbReference type="SAM" id="Coils"/>
    </source>
</evidence>
<name>A0A0L0FAL7_9EUKA</name>
<proteinExistence type="predicted"/>
<feature type="non-terminal residue" evidence="2">
    <location>
        <position position="1"/>
    </location>
</feature>
<dbReference type="Proteomes" id="UP000054560">
    <property type="component" value="Unassembled WGS sequence"/>
</dbReference>
<evidence type="ECO:0000313" key="3">
    <source>
        <dbReference type="Proteomes" id="UP000054560"/>
    </source>
</evidence>
<gene>
    <name evidence="2" type="ORF">SARC_13686</name>
</gene>
<dbReference type="Gene3D" id="1.10.287.1490">
    <property type="match status" value="1"/>
</dbReference>
<organism evidence="2 3">
    <name type="scientific">Sphaeroforma arctica JP610</name>
    <dbReference type="NCBI Taxonomy" id="667725"/>
    <lineage>
        <taxon>Eukaryota</taxon>
        <taxon>Ichthyosporea</taxon>
        <taxon>Ichthyophonida</taxon>
        <taxon>Sphaeroforma</taxon>
    </lineage>
</organism>
<feature type="non-terminal residue" evidence="2">
    <location>
        <position position="186"/>
    </location>
</feature>
<dbReference type="AlphaFoldDB" id="A0A0L0FAL7"/>
<evidence type="ECO:0000313" key="2">
    <source>
        <dbReference type="EMBL" id="KNC73757.1"/>
    </source>
</evidence>
<feature type="coiled-coil region" evidence="1">
    <location>
        <begin position="21"/>
        <end position="180"/>
    </location>
</feature>
<dbReference type="GeneID" id="25914190"/>
<accession>A0A0L0FAL7</accession>
<sequence>SHFSNTAKARPRFQADNEGVVEEYKARMDELLSRIRSCDSDIQRLRDKLASIIASEKSSTQSLRDANASLVKTQRTINMYQSQRDELAEDADNDQYDETIKAYEAKIAELDEQLHALEASKEDLDVKIKEKQSSNADYLEELTGMKKDEEKRNQAVEENKQQLTNIAEKLQANMTEIQRCTQQIVK</sequence>
<reference evidence="2 3" key="1">
    <citation type="submission" date="2011-02" db="EMBL/GenBank/DDBJ databases">
        <title>The Genome Sequence of Sphaeroforma arctica JP610.</title>
        <authorList>
            <consortium name="The Broad Institute Genome Sequencing Platform"/>
            <person name="Russ C."/>
            <person name="Cuomo C."/>
            <person name="Young S.K."/>
            <person name="Zeng Q."/>
            <person name="Gargeya S."/>
            <person name="Alvarado L."/>
            <person name="Berlin A."/>
            <person name="Chapman S.B."/>
            <person name="Chen Z."/>
            <person name="Freedman E."/>
            <person name="Gellesch M."/>
            <person name="Goldberg J."/>
            <person name="Griggs A."/>
            <person name="Gujja S."/>
            <person name="Heilman E."/>
            <person name="Heiman D."/>
            <person name="Howarth C."/>
            <person name="Mehta T."/>
            <person name="Neiman D."/>
            <person name="Pearson M."/>
            <person name="Roberts A."/>
            <person name="Saif S."/>
            <person name="Shea T."/>
            <person name="Shenoy N."/>
            <person name="Sisk P."/>
            <person name="Stolte C."/>
            <person name="Sykes S."/>
            <person name="White J."/>
            <person name="Yandava C."/>
            <person name="Burger G."/>
            <person name="Gray M.W."/>
            <person name="Holland P.W.H."/>
            <person name="King N."/>
            <person name="Lang F.B.F."/>
            <person name="Roger A.J."/>
            <person name="Ruiz-Trillo I."/>
            <person name="Haas B."/>
            <person name="Nusbaum C."/>
            <person name="Birren B."/>
        </authorList>
    </citation>
    <scope>NUCLEOTIDE SEQUENCE [LARGE SCALE GENOMIC DNA]</scope>
    <source>
        <strain evidence="2 3">JP610</strain>
    </source>
</reference>
<protein>
    <submittedName>
        <fullName evidence="2">Uncharacterized protein</fullName>
    </submittedName>
</protein>
<keyword evidence="1" id="KW-0175">Coiled coil</keyword>
<keyword evidence="3" id="KW-1185">Reference proteome</keyword>